<dbReference type="SUPFAM" id="SSF57667">
    <property type="entry name" value="beta-beta-alpha zinc fingers"/>
    <property type="match status" value="1"/>
</dbReference>
<dbReference type="InterPro" id="IPR036236">
    <property type="entry name" value="Znf_C2H2_sf"/>
</dbReference>
<evidence type="ECO:0000256" key="7">
    <source>
        <dbReference type="SAM" id="MobiDB-lite"/>
    </source>
</evidence>
<proteinExistence type="predicted"/>
<dbReference type="PROSITE" id="PS00028">
    <property type="entry name" value="ZINC_FINGER_C2H2_1"/>
    <property type="match status" value="1"/>
</dbReference>
<dbReference type="Proteomes" id="UP001642260">
    <property type="component" value="Unassembled WGS sequence"/>
</dbReference>
<dbReference type="PANTHER" id="PTHR47287:SF9">
    <property type="entry name" value="ZINC FINGER PROTEIN 4-LIKE"/>
    <property type="match status" value="1"/>
</dbReference>
<evidence type="ECO:0000256" key="1">
    <source>
        <dbReference type="ARBA" id="ARBA00004123"/>
    </source>
</evidence>
<gene>
    <name evidence="9" type="ORF">ERUC_LOCUS20349</name>
</gene>
<accession>A0ABC8KEK9</accession>
<dbReference type="InterPro" id="IPR013087">
    <property type="entry name" value="Znf_C2H2_type"/>
</dbReference>
<evidence type="ECO:0000256" key="5">
    <source>
        <dbReference type="ARBA" id="ARBA00023242"/>
    </source>
</evidence>
<dbReference type="InterPro" id="IPR044246">
    <property type="entry name" value="ZFP3-like"/>
</dbReference>
<keyword evidence="3 6" id="KW-0863">Zinc-finger</keyword>
<protein>
    <recommendedName>
        <fullName evidence="8">C2H2-type domain-containing protein</fullName>
    </recommendedName>
</protein>
<keyword evidence="4" id="KW-0862">Zinc</keyword>
<keyword evidence="10" id="KW-1185">Reference proteome</keyword>
<keyword evidence="5" id="KW-0539">Nucleus</keyword>
<organism evidence="9 10">
    <name type="scientific">Eruca vesicaria subsp. sativa</name>
    <name type="common">Garden rocket</name>
    <name type="synonym">Eruca sativa</name>
    <dbReference type="NCBI Taxonomy" id="29727"/>
    <lineage>
        <taxon>Eukaryota</taxon>
        <taxon>Viridiplantae</taxon>
        <taxon>Streptophyta</taxon>
        <taxon>Embryophyta</taxon>
        <taxon>Tracheophyta</taxon>
        <taxon>Spermatophyta</taxon>
        <taxon>Magnoliopsida</taxon>
        <taxon>eudicotyledons</taxon>
        <taxon>Gunneridae</taxon>
        <taxon>Pentapetalae</taxon>
        <taxon>rosids</taxon>
        <taxon>malvids</taxon>
        <taxon>Brassicales</taxon>
        <taxon>Brassicaceae</taxon>
        <taxon>Brassiceae</taxon>
        <taxon>Eruca</taxon>
    </lineage>
</organism>
<evidence type="ECO:0000313" key="9">
    <source>
        <dbReference type="EMBL" id="CAH8354594.1"/>
    </source>
</evidence>
<comment type="caution">
    <text evidence="9">The sequence shown here is derived from an EMBL/GenBank/DDBJ whole genome shotgun (WGS) entry which is preliminary data.</text>
</comment>
<evidence type="ECO:0000256" key="3">
    <source>
        <dbReference type="ARBA" id="ARBA00022771"/>
    </source>
</evidence>
<dbReference type="Gene3D" id="3.30.160.60">
    <property type="entry name" value="Classic Zinc Finger"/>
    <property type="match status" value="1"/>
</dbReference>
<keyword evidence="2" id="KW-0479">Metal-binding</keyword>
<evidence type="ECO:0000313" key="10">
    <source>
        <dbReference type="Proteomes" id="UP001642260"/>
    </source>
</evidence>
<comment type="subcellular location">
    <subcellularLocation>
        <location evidence="1">Nucleus</location>
    </subcellularLocation>
</comment>
<dbReference type="AlphaFoldDB" id="A0ABC8KEK9"/>
<dbReference type="GO" id="GO:0005634">
    <property type="term" value="C:nucleus"/>
    <property type="evidence" value="ECO:0007669"/>
    <property type="project" value="UniProtKB-SubCell"/>
</dbReference>
<evidence type="ECO:0000256" key="2">
    <source>
        <dbReference type="ARBA" id="ARBA00022723"/>
    </source>
</evidence>
<evidence type="ECO:0000256" key="4">
    <source>
        <dbReference type="ARBA" id="ARBA00022833"/>
    </source>
</evidence>
<reference evidence="9 10" key="1">
    <citation type="submission" date="2022-03" db="EMBL/GenBank/DDBJ databases">
        <authorList>
            <person name="Macdonald S."/>
            <person name="Ahmed S."/>
            <person name="Newling K."/>
        </authorList>
    </citation>
    <scope>NUCLEOTIDE SEQUENCE [LARGE SCALE GENOMIC DNA]</scope>
</reference>
<feature type="region of interest" description="Disordered" evidence="7">
    <location>
        <begin position="98"/>
        <end position="121"/>
    </location>
</feature>
<sequence length="121" mass="13729">MEVNLTTPTSCCSSSSISSSSHEMVFSTDTNRKMKERIAVELEPPSETPRLKFCFLFNKDSIRNCGYRILDEAEGIKNKANARMFGCTFCKKKFSTSQTLGGHQNAHKQKRSLAKNVKNWR</sequence>
<name>A0ABC8KEK9_ERUVS</name>
<dbReference type="EMBL" id="CAKOAT010195266">
    <property type="protein sequence ID" value="CAH8354594.1"/>
    <property type="molecule type" value="Genomic_DNA"/>
</dbReference>
<dbReference type="PROSITE" id="PS50157">
    <property type="entry name" value="ZINC_FINGER_C2H2_2"/>
    <property type="match status" value="1"/>
</dbReference>
<evidence type="ECO:0000256" key="6">
    <source>
        <dbReference type="PROSITE-ProRule" id="PRU00042"/>
    </source>
</evidence>
<feature type="domain" description="C2H2-type" evidence="8">
    <location>
        <begin position="85"/>
        <end position="112"/>
    </location>
</feature>
<dbReference type="PANTHER" id="PTHR47287">
    <property type="entry name" value="C2H2 AND C2HC ZINC FINGERS SUPERFAMILY PROTEIN"/>
    <property type="match status" value="1"/>
</dbReference>
<evidence type="ECO:0000259" key="8">
    <source>
        <dbReference type="PROSITE" id="PS50157"/>
    </source>
</evidence>
<dbReference type="GO" id="GO:0008270">
    <property type="term" value="F:zinc ion binding"/>
    <property type="evidence" value="ECO:0007669"/>
    <property type="project" value="UniProtKB-KW"/>
</dbReference>
<feature type="compositionally biased region" description="Basic residues" evidence="7">
    <location>
        <begin position="105"/>
        <end position="121"/>
    </location>
</feature>